<dbReference type="CDD" id="cd00093">
    <property type="entry name" value="HTH_XRE"/>
    <property type="match status" value="1"/>
</dbReference>
<dbReference type="SMART" id="SM00530">
    <property type="entry name" value="HTH_XRE"/>
    <property type="match status" value="1"/>
</dbReference>
<proteinExistence type="predicted"/>
<feature type="domain" description="HTH cro/C1-type" evidence="1">
    <location>
        <begin position="47"/>
        <end position="101"/>
    </location>
</feature>
<dbReference type="Pfam" id="PF01381">
    <property type="entry name" value="HTH_3"/>
    <property type="match status" value="1"/>
</dbReference>
<dbReference type="InterPro" id="IPR010982">
    <property type="entry name" value="Lambda_DNA-bd_dom_sf"/>
</dbReference>
<dbReference type="InterPro" id="IPR001387">
    <property type="entry name" value="Cro/C1-type_HTH"/>
</dbReference>
<evidence type="ECO:0000259" key="1">
    <source>
        <dbReference type="PROSITE" id="PS50943"/>
    </source>
</evidence>
<dbReference type="EMBL" id="BK016059">
    <property type="protein sequence ID" value="DAF91638.1"/>
    <property type="molecule type" value="Genomic_DNA"/>
</dbReference>
<organism evidence="2">
    <name type="scientific">Siphoviridae sp. ct8Cp41</name>
    <dbReference type="NCBI Taxonomy" id="2825358"/>
    <lineage>
        <taxon>Viruses</taxon>
        <taxon>Duplodnaviria</taxon>
        <taxon>Heunggongvirae</taxon>
        <taxon>Uroviricota</taxon>
        <taxon>Caudoviricetes</taxon>
    </lineage>
</organism>
<protein>
    <submittedName>
        <fullName evidence="2">Helix-turn-helix XRE-family like protein</fullName>
    </submittedName>
</protein>
<name>A0A8S5UBB3_9CAUD</name>
<evidence type="ECO:0000313" key="2">
    <source>
        <dbReference type="EMBL" id="DAF91638.1"/>
    </source>
</evidence>
<accession>A0A8S5UBB3</accession>
<sequence length="111" mass="12907">MSTEKLRDLRNFFLKTLDNYEKRVYTSIVITRNAYRKEVTKMTFPNIEAERGRKGIPKYKVAQILGVTPETYNSYVRGVTFIPANNLINLCKLFGCSSDYLLGLSDRRESR</sequence>
<dbReference type="SUPFAM" id="SSF47413">
    <property type="entry name" value="lambda repressor-like DNA-binding domains"/>
    <property type="match status" value="1"/>
</dbReference>
<dbReference type="Gene3D" id="1.10.260.40">
    <property type="entry name" value="lambda repressor-like DNA-binding domains"/>
    <property type="match status" value="1"/>
</dbReference>
<dbReference type="GO" id="GO:0003677">
    <property type="term" value="F:DNA binding"/>
    <property type="evidence" value="ECO:0007669"/>
    <property type="project" value="InterPro"/>
</dbReference>
<dbReference type="PROSITE" id="PS50943">
    <property type="entry name" value="HTH_CROC1"/>
    <property type="match status" value="1"/>
</dbReference>
<reference evidence="2" key="1">
    <citation type="journal article" date="2021" name="Proc. Natl. Acad. Sci. U.S.A.">
        <title>A Catalog of Tens of Thousands of Viruses from Human Metagenomes Reveals Hidden Associations with Chronic Diseases.</title>
        <authorList>
            <person name="Tisza M.J."/>
            <person name="Buck C.B."/>
        </authorList>
    </citation>
    <scope>NUCLEOTIDE SEQUENCE</scope>
    <source>
        <strain evidence="2">Ct8Cp41</strain>
    </source>
</reference>